<keyword evidence="2" id="KW-1185">Reference proteome</keyword>
<accession>A0A6B8WCJ5</accession>
<name>A0A6B8WCJ5_9CORY</name>
<dbReference type="KEGG" id="cok:COCCU_09080"/>
<proteinExistence type="predicted"/>
<evidence type="ECO:0000313" key="1">
    <source>
        <dbReference type="EMBL" id="QGU07740.1"/>
    </source>
</evidence>
<reference evidence="1 2" key="1">
    <citation type="submission" date="2019-11" db="EMBL/GenBank/DDBJ databases">
        <title>Complete genome sequence of Corynebacterium kalinowskii 1959, a novel Corynebacterium species isolated from soil of a small paddock in Vilsendorf, Germany.</title>
        <authorList>
            <person name="Schaffert L."/>
            <person name="Ruwe M."/>
            <person name="Milse J."/>
            <person name="Hanuschka K."/>
            <person name="Ortseifen V."/>
            <person name="Droste J."/>
            <person name="Brandt D."/>
            <person name="Schlueter L."/>
            <person name="Kutter Y."/>
            <person name="Vinke S."/>
            <person name="Viehoefer P."/>
            <person name="Jacob L."/>
            <person name="Luebke N.-C."/>
            <person name="Schulte-Berndt E."/>
            <person name="Hain C."/>
            <person name="Linder M."/>
            <person name="Schmidt P."/>
            <person name="Wollenschlaeger L."/>
            <person name="Luttermann T."/>
            <person name="Thieme E."/>
            <person name="Hassa J."/>
            <person name="Haak M."/>
            <person name="Wittchen M."/>
            <person name="Mentz A."/>
            <person name="Persicke M."/>
            <person name="Busche T."/>
            <person name="Ruckert C."/>
        </authorList>
    </citation>
    <scope>NUCLEOTIDE SEQUENCE [LARGE SCALE GENOMIC DNA]</scope>
    <source>
        <strain evidence="1 2">2039</strain>
    </source>
</reference>
<dbReference type="RefSeq" id="WP_156231194.1">
    <property type="nucleotide sequence ID" value="NZ_CP046455.1"/>
</dbReference>
<dbReference type="AlphaFoldDB" id="A0A6B8WCJ5"/>
<dbReference type="Proteomes" id="UP000424462">
    <property type="component" value="Chromosome"/>
</dbReference>
<sequence>MPVIQFDVLVPHSDAEPLREKFAGAVESLIENEKLEKGEVTHDHSPRVDKEVEAQLRQTYRDEHEGRDLPDSTVHRYAIDIEGLKGSVNQLTMALSRFLTPQNDLPADPVLLERETAWEVPATYPWTVDILR</sequence>
<organism evidence="1 2">
    <name type="scientific">Corynebacterium occultum</name>
    <dbReference type="NCBI Taxonomy" id="2675219"/>
    <lineage>
        <taxon>Bacteria</taxon>
        <taxon>Bacillati</taxon>
        <taxon>Actinomycetota</taxon>
        <taxon>Actinomycetes</taxon>
        <taxon>Mycobacteriales</taxon>
        <taxon>Corynebacteriaceae</taxon>
        <taxon>Corynebacterium</taxon>
    </lineage>
</organism>
<evidence type="ECO:0000313" key="2">
    <source>
        <dbReference type="Proteomes" id="UP000424462"/>
    </source>
</evidence>
<protein>
    <submittedName>
        <fullName evidence="1">Uncharacterized protein</fullName>
    </submittedName>
</protein>
<dbReference type="EMBL" id="CP046455">
    <property type="protein sequence ID" value="QGU07740.1"/>
    <property type="molecule type" value="Genomic_DNA"/>
</dbReference>
<gene>
    <name evidence="1" type="ORF">COCCU_09080</name>
</gene>